<name>I0GN39_SELRL</name>
<keyword evidence="2" id="KW-0812">Transmembrane</keyword>
<evidence type="ECO:0000313" key="3">
    <source>
        <dbReference type="EMBL" id="BAL82176.1"/>
    </source>
</evidence>
<feature type="compositionally biased region" description="Acidic residues" evidence="1">
    <location>
        <begin position="42"/>
        <end position="55"/>
    </location>
</feature>
<dbReference type="PATRIC" id="fig|927704.6.peg.480"/>
<dbReference type="AlphaFoldDB" id="I0GN39"/>
<keyword evidence="2" id="KW-1133">Transmembrane helix</keyword>
<evidence type="ECO:0000313" key="4">
    <source>
        <dbReference type="Proteomes" id="UP000007887"/>
    </source>
</evidence>
<gene>
    <name evidence="3" type="ordered locus">SELR_04680</name>
</gene>
<dbReference type="KEGG" id="sri:SELR_04680"/>
<dbReference type="HOGENOM" id="CLU_2318511_0_0_9"/>
<keyword evidence="2" id="KW-0472">Membrane</keyword>
<proteinExistence type="predicted"/>
<organism evidence="3 4">
    <name type="scientific">Selenomonas ruminantium subsp. lactilytica (strain NBRC 103574 / TAM6421)</name>
    <dbReference type="NCBI Taxonomy" id="927704"/>
    <lineage>
        <taxon>Bacteria</taxon>
        <taxon>Bacillati</taxon>
        <taxon>Bacillota</taxon>
        <taxon>Negativicutes</taxon>
        <taxon>Selenomonadales</taxon>
        <taxon>Selenomonadaceae</taxon>
        <taxon>Selenomonas</taxon>
    </lineage>
</organism>
<dbReference type="EMBL" id="AP012292">
    <property type="protein sequence ID" value="BAL82176.1"/>
    <property type="molecule type" value="Genomic_DNA"/>
</dbReference>
<feature type="transmembrane region" description="Helical" evidence="2">
    <location>
        <begin position="12"/>
        <end position="37"/>
    </location>
</feature>
<dbReference type="Proteomes" id="UP000007887">
    <property type="component" value="Chromosome"/>
</dbReference>
<protein>
    <submittedName>
        <fullName evidence="3">Uncharacterized protein</fullName>
    </submittedName>
</protein>
<evidence type="ECO:0000256" key="1">
    <source>
        <dbReference type="SAM" id="MobiDB-lite"/>
    </source>
</evidence>
<accession>I0GN39</accession>
<sequence length="99" mass="10520">MVSAVGFNVVPVGAAAVVITILLLSVLINTFFCWAVVPDEPDAPDELDEPDEPEAPDVSAASAGELPDKYNATAKARAVSARHHLFPDICLFSMIRLLS</sequence>
<evidence type="ECO:0000256" key="2">
    <source>
        <dbReference type="SAM" id="Phobius"/>
    </source>
</evidence>
<reference evidence="3 4" key="1">
    <citation type="submission" date="2011-10" db="EMBL/GenBank/DDBJ databases">
        <title>Whole genome sequence of Selenomonas ruminantium subsp. lactilytica TAM6421.</title>
        <authorList>
            <person name="Oguchi A."/>
            <person name="Ankai A."/>
            <person name="Kaneko J."/>
            <person name="Yamada-Narita S."/>
            <person name="Fukui S."/>
            <person name="Takahashi M."/>
            <person name="Onodera T."/>
            <person name="Kojima S."/>
            <person name="Fushimi T."/>
            <person name="Abe N."/>
            <person name="Kamio Y."/>
            <person name="Yamazaki S."/>
            <person name="Fujita N."/>
        </authorList>
    </citation>
    <scope>NUCLEOTIDE SEQUENCE [LARGE SCALE GENOMIC DNA]</scope>
    <source>
        <strain evidence="4">NBRC 103574 / TAM6421</strain>
    </source>
</reference>
<feature type="region of interest" description="Disordered" evidence="1">
    <location>
        <begin position="42"/>
        <end position="65"/>
    </location>
</feature>